<dbReference type="GO" id="GO:0005886">
    <property type="term" value="C:plasma membrane"/>
    <property type="evidence" value="ECO:0007669"/>
    <property type="project" value="TreeGrafter"/>
</dbReference>
<dbReference type="PANTHER" id="PTHR11003">
    <property type="entry name" value="POTASSIUM CHANNEL, SUBFAMILY K"/>
    <property type="match status" value="1"/>
</dbReference>
<evidence type="ECO:0000256" key="7">
    <source>
        <dbReference type="ARBA" id="ARBA00023303"/>
    </source>
</evidence>
<dbReference type="GO" id="GO:0030322">
    <property type="term" value="P:stabilization of membrane potential"/>
    <property type="evidence" value="ECO:0007669"/>
    <property type="project" value="TreeGrafter"/>
</dbReference>
<dbReference type="InterPro" id="IPR003280">
    <property type="entry name" value="2pore_dom_K_chnl"/>
</dbReference>
<comment type="subcellular location">
    <subcellularLocation>
        <location evidence="1">Membrane</location>
        <topology evidence="1">Multi-pass membrane protein</topology>
    </subcellularLocation>
</comment>
<evidence type="ECO:0000313" key="12">
    <source>
        <dbReference type="Proteomes" id="UP000054495"/>
    </source>
</evidence>
<dbReference type="Pfam" id="PF07885">
    <property type="entry name" value="Ion_trans_2"/>
    <property type="match status" value="1"/>
</dbReference>
<feature type="compositionally biased region" description="Basic residues" evidence="8">
    <location>
        <begin position="582"/>
        <end position="596"/>
    </location>
</feature>
<evidence type="ECO:0000313" key="11">
    <source>
        <dbReference type="EMBL" id="EPB75545.1"/>
    </source>
</evidence>
<dbReference type="Gene3D" id="1.10.287.70">
    <property type="match status" value="1"/>
</dbReference>
<evidence type="ECO:0000256" key="3">
    <source>
        <dbReference type="ARBA" id="ARBA00022692"/>
    </source>
</evidence>
<feature type="transmembrane region" description="Helical" evidence="9">
    <location>
        <begin position="189"/>
        <end position="208"/>
    </location>
</feature>
<protein>
    <recommendedName>
        <fullName evidence="10">Potassium channel domain-containing protein</fullName>
    </recommendedName>
</protein>
<evidence type="ECO:0000259" key="10">
    <source>
        <dbReference type="Pfam" id="PF07885"/>
    </source>
</evidence>
<dbReference type="EMBL" id="KE124897">
    <property type="protein sequence ID" value="EPB75545.1"/>
    <property type="molecule type" value="Genomic_DNA"/>
</dbReference>
<dbReference type="SUPFAM" id="SSF81324">
    <property type="entry name" value="Voltage-gated potassium channels"/>
    <property type="match status" value="1"/>
</dbReference>
<dbReference type="GO" id="GO:0022841">
    <property type="term" value="F:potassium ion leak channel activity"/>
    <property type="evidence" value="ECO:0007669"/>
    <property type="project" value="TreeGrafter"/>
</dbReference>
<keyword evidence="3 9" id="KW-0812">Transmembrane</keyword>
<dbReference type="AlphaFoldDB" id="A0A0D6LU06"/>
<evidence type="ECO:0000256" key="4">
    <source>
        <dbReference type="ARBA" id="ARBA00022989"/>
    </source>
</evidence>
<accession>A0A0D6LU06</accession>
<evidence type="ECO:0000256" key="8">
    <source>
        <dbReference type="SAM" id="MobiDB-lite"/>
    </source>
</evidence>
<feature type="transmembrane region" description="Helical" evidence="9">
    <location>
        <begin position="101"/>
        <end position="122"/>
    </location>
</feature>
<evidence type="ECO:0000256" key="1">
    <source>
        <dbReference type="ARBA" id="ARBA00004141"/>
    </source>
</evidence>
<keyword evidence="6 9" id="KW-0472">Membrane</keyword>
<dbReference type="GO" id="GO:0015271">
    <property type="term" value="F:outward rectifier potassium channel activity"/>
    <property type="evidence" value="ECO:0007669"/>
    <property type="project" value="TreeGrafter"/>
</dbReference>
<keyword evidence="7" id="KW-0407">Ion channel</keyword>
<keyword evidence="12" id="KW-1185">Reference proteome</keyword>
<dbReference type="Proteomes" id="UP000054495">
    <property type="component" value="Unassembled WGS sequence"/>
</dbReference>
<dbReference type="PANTHER" id="PTHR11003:SF86">
    <property type="entry name" value="POTASSIUM CHANNEL DOMAIN-CONTAINING PROTEIN"/>
    <property type="match status" value="1"/>
</dbReference>
<reference evidence="11 12" key="1">
    <citation type="submission" date="2013-05" db="EMBL/GenBank/DDBJ databases">
        <title>Draft genome of the parasitic nematode Anyclostoma ceylanicum.</title>
        <authorList>
            <person name="Mitreva M."/>
        </authorList>
    </citation>
    <scope>NUCLEOTIDE SEQUENCE [LARGE SCALE GENOMIC DNA]</scope>
</reference>
<dbReference type="InterPro" id="IPR013099">
    <property type="entry name" value="K_chnl_dom"/>
</dbReference>
<proteinExistence type="predicted"/>
<keyword evidence="5" id="KW-0406">Ion transport</keyword>
<name>A0A0D6LU06_9BILA</name>
<keyword evidence="2" id="KW-0813">Transport</keyword>
<gene>
    <name evidence="11" type="ORF">ANCCEY_05367</name>
</gene>
<evidence type="ECO:0000256" key="2">
    <source>
        <dbReference type="ARBA" id="ARBA00022448"/>
    </source>
</evidence>
<feature type="region of interest" description="Disordered" evidence="8">
    <location>
        <begin position="582"/>
        <end position="613"/>
    </location>
</feature>
<evidence type="ECO:0000256" key="5">
    <source>
        <dbReference type="ARBA" id="ARBA00023065"/>
    </source>
</evidence>
<organism evidence="11 12">
    <name type="scientific">Ancylostoma ceylanicum</name>
    <dbReference type="NCBI Taxonomy" id="53326"/>
    <lineage>
        <taxon>Eukaryota</taxon>
        <taxon>Metazoa</taxon>
        <taxon>Ecdysozoa</taxon>
        <taxon>Nematoda</taxon>
        <taxon>Chromadorea</taxon>
        <taxon>Rhabditida</taxon>
        <taxon>Rhabditina</taxon>
        <taxon>Rhabditomorpha</taxon>
        <taxon>Strongyloidea</taxon>
        <taxon>Ancylostomatidae</taxon>
        <taxon>Ancylostomatinae</taxon>
        <taxon>Ancylostoma</taxon>
    </lineage>
</organism>
<sequence length="917" mass="104259">MDNLIPMVWLSVESVVWTSWVVVSMGASFSRPTSAQSGTSLGSKIRFSFDSLLSRPDHADIMLGQRRRSSQYDEMIRRDRGPPKSWLGKAKYYYDKYNCRYFAPFLLLFFYSLLGAWIFYLVEYNNEKEMKVKEEWDLNRLRNSTFQRIVGVFQTRTRMERATKSRNLLLWYEKELQRVKLPEALEWDMWGALFYVGTIFTTIGYGNIVPRTITGRALSVVYAIIGIPLVLAILSRFGQFLEHTITRAWLRHRDRIKDAREKTRKRFIAKSKEGKSLESLEEGKLTSPTPSEFLEEHLIEDSRSDQVDPTAKMSWDEKLRHDIMTSPLLRRLVMKTSGISRNPSFDVDDHSQQTSLIIDPKRADADRSQQTSLIIDRPHPEVDRSLQTSPNFDKDLNDRSVQFAPDYADRMTSPMPGDPLHRSFQTASDEMTDRSQQTSRHMVDRTQETSRVEMVTQGVGTDQEPGGYNPGTDWHRGSASMYEGRMTDSMTARNGKARSLSTSGLGTSAYEDESRQEVIIQTDDSYLKIARRLDEYRSNRTQFLPVVAASPLCSRDIEPFKTDRPSERRGFYIDVKGLQRKRSSVKARRKMSHHKNSNAEAQTGSSMDHELEPIPSACNERSRSISPDTPPRARRVLTRVASLPAGVARGKVGEFVAKHERGIPNPAVGRDRPVRIVRQLFRRKYGPMEAKQSTFDGVCNKFTGKKSVIPTTLSPSLMLEKKPENDLKGQNYGNSTFFPHERKWGKAGIPRRCVRWSMTSFSVYGIDSKLKKGILERRDYPPIGIAALPETYPYLAVAPEAIMVAPSRLPVSVVEESPVMAPSPFVVAKHLVAPVPMMAPASAPMMAPAPLLPYALYNHHYHPQIDVRNAVRSYTKDNGHVSDTVKRDFPTLLGAAFQEKLFDVKKATKASSEKSQS</sequence>
<evidence type="ECO:0000256" key="6">
    <source>
        <dbReference type="ARBA" id="ARBA00023136"/>
    </source>
</evidence>
<keyword evidence="4 9" id="KW-1133">Transmembrane helix</keyword>
<feature type="transmembrane region" description="Helical" evidence="9">
    <location>
        <begin position="220"/>
        <end position="238"/>
    </location>
</feature>
<evidence type="ECO:0000256" key="9">
    <source>
        <dbReference type="SAM" id="Phobius"/>
    </source>
</evidence>
<feature type="domain" description="Potassium channel" evidence="10">
    <location>
        <begin position="186"/>
        <end position="242"/>
    </location>
</feature>